<evidence type="ECO:0000313" key="3">
    <source>
        <dbReference type="EMBL" id="KAF6753982.1"/>
    </source>
</evidence>
<dbReference type="OrthoDB" id="3346544at2759"/>
<accession>A0A8H6HX62</accession>
<proteinExistence type="predicted"/>
<feature type="transmembrane region" description="Helical" evidence="2">
    <location>
        <begin position="40"/>
        <end position="63"/>
    </location>
</feature>
<feature type="compositionally biased region" description="Polar residues" evidence="1">
    <location>
        <begin position="285"/>
        <end position="303"/>
    </location>
</feature>
<feature type="transmembrane region" description="Helical" evidence="2">
    <location>
        <begin position="154"/>
        <end position="179"/>
    </location>
</feature>
<evidence type="ECO:0000256" key="2">
    <source>
        <dbReference type="SAM" id="Phobius"/>
    </source>
</evidence>
<gene>
    <name evidence="3" type="ORF">DFP72DRAFT_900147</name>
</gene>
<dbReference type="AlphaFoldDB" id="A0A8H6HX62"/>
<feature type="transmembrane region" description="Helical" evidence="2">
    <location>
        <begin position="117"/>
        <end position="142"/>
    </location>
</feature>
<reference evidence="3 4" key="1">
    <citation type="submission" date="2020-07" db="EMBL/GenBank/DDBJ databases">
        <title>Comparative genomics of pyrophilous fungi reveals a link between fire events and developmental genes.</title>
        <authorList>
            <consortium name="DOE Joint Genome Institute"/>
            <person name="Steindorff A.S."/>
            <person name="Carver A."/>
            <person name="Calhoun S."/>
            <person name="Stillman K."/>
            <person name="Liu H."/>
            <person name="Lipzen A."/>
            <person name="Pangilinan J."/>
            <person name="Labutti K."/>
            <person name="Bruns T.D."/>
            <person name="Grigoriev I.V."/>
        </authorList>
    </citation>
    <scope>NUCLEOTIDE SEQUENCE [LARGE SCALE GENOMIC DNA]</scope>
    <source>
        <strain evidence="3 4">CBS 144469</strain>
    </source>
</reference>
<feature type="compositionally biased region" description="Basic and acidic residues" evidence="1">
    <location>
        <begin position="321"/>
        <end position="352"/>
    </location>
</feature>
<feature type="transmembrane region" description="Helical" evidence="2">
    <location>
        <begin position="200"/>
        <end position="225"/>
    </location>
</feature>
<keyword evidence="2" id="KW-0812">Transmembrane</keyword>
<feature type="transmembrane region" description="Helical" evidence="2">
    <location>
        <begin position="88"/>
        <end position="110"/>
    </location>
</feature>
<name>A0A8H6HX62_9AGAR</name>
<dbReference type="Proteomes" id="UP000521943">
    <property type="component" value="Unassembled WGS sequence"/>
</dbReference>
<feature type="region of interest" description="Disordered" evidence="1">
    <location>
        <begin position="285"/>
        <end position="352"/>
    </location>
</feature>
<protein>
    <submittedName>
        <fullName evidence="3">Uncharacterized protein</fullName>
    </submittedName>
</protein>
<sequence>MTYSQTALQNGEFVAASDRAEQMYNMLAFWLARNAVSMTFYVSMYIMFIMATGFSLINIYRFVQAYGTGDTLVQPIYYFRKSTSWDNYSYVIVVTSLILYADALVIYRCFIIWECRYAIIAVPTLLLAASIGINAVTVLWFARPQIMSIAQVVVFLNLIYPVNLAQNILTTGLIAFKIYRQHVISRDSGLYAASSWNLLTVLRIIIESAGVYTAQQIVLCTLYFLRHPAQVIIHATLIPTIGIVFVLIAVRTHMVCSESGNDWPLRSSFMIPGWYEAEDDTVNGQLRPSSGSPITPSSAQTNFPDLPYLTKEEEMELGLGSERDKELSFEEMLRRDGGEKDVDSQDEKRRDA</sequence>
<evidence type="ECO:0000313" key="4">
    <source>
        <dbReference type="Proteomes" id="UP000521943"/>
    </source>
</evidence>
<keyword evidence="2" id="KW-1133">Transmembrane helix</keyword>
<keyword evidence="2" id="KW-0472">Membrane</keyword>
<dbReference type="EMBL" id="JACGCI010000036">
    <property type="protein sequence ID" value="KAF6753982.1"/>
    <property type="molecule type" value="Genomic_DNA"/>
</dbReference>
<evidence type="ECO:0000256" key="1">
    <source>
        <dbReference type="SAM" id="MobiDB-lite"/>
    </source>
</evidence>
<keyword evidence="4" id="KW-1185">Reference proteome</keyword>
<comment type="caution">
    <text evidence="3">The sequence shown here is derived from an EMBL/GenBank/DDBJ whole genome shotgun (WGS) entry which is preliminary data.</text>
</comment>
<feature type="transmembrane region" description="Helical" evidence="2">
    <location>
        <begin position="231"/>
        <end position="250"/>
    </location>
</feature>
<organism evidence="3 4">
    <name type="scientific">Ephemerocybe angulata</name>
    <dbReference type="NCBI Taxonomy" id="980116"/>
    <lineage>
        <taxon>Eukaryota</taxon>
        <taxon>Fungi</taxon>
        <taxon>Dikarya</taxon>
        <taxon>Basidiomycota</taxon>
        <taxon>Agaricomycotina</taxon>
        <taxon>Agaricomycetes</taxon>
        <taxon>Agaricomycetidae</taxon>
        <taxon>Agaricales</taxon>
        <taxon>Agaricineae</taxon>
        <taxon>Psathyrellaceae</taxon>
        <taxon>Ephemerocybe</taxon>
    </lineage>
</organism>